<accession>A0A940WE39</accession>
<evidence type="ECO:0000256" key="7">
    <source>
        <dbReference type="SAM" id="MobiDB-lite"/>
    </source>
</evidence>
<comment type="caution">
    <text evidence="11">The sequence shown here is derived from an EMBL/GenBank/DDBJ whole genome shotgun (WGS) entry which is preliminary data.</text>
</comment>
<dbReference type="InterPro" id="IPR008928">
    <property type="entry name" value="6-hairpin_glycosidase_sf"/>
</dbReference>
<dbReference type="InterPro" id="IPR005196">
    <property type="entry name" value="Glyco_hydro_65_N"/>
</dbReference>
<dbReference type="PANTHER" id="PTHR11051:SF8">
    <property type="entry name" value="PROTEIN-GLUCOSYLGALACTOSYLHYDROXYLYSINE GLUCOSIDASE"/>
    <property type="match status" value="1"/>
</dbReference>
<dbReference type="RefSeq" id="WP_210155227.1">
    <property type="nucleotide sequence ID" value="NZ_JAFCNB010000004.1"/>
</dbReference>
<evidence type="ECO:0000256" key="6">
    <source>
        <dbReference type="PIRSR" id="PIRSR036289-51"/>
    </source>
</evidence>
<dbReference type="GO" id="GO:0016757">
    <property type="term" value="F:glycosyltransferase activity"/>
    <property type="evidence" value="ECO:0007669"/>
    <property type="project" value="UniProtKB-KW"/>
</dbReference>
<name>A0A940WE39_9ACTN</name>
<evidence type="ECO:0000259" key="10">
    <source>
        <dbReference type="Pfam" id="PF03636"/>
    </source>
</evidence>
<dbReference type="Pfam" id="PF03633">
    <property type="entry name" value="Glyco_hydro_65C"/>
    <property type="match status" value="1"/>
</dbReference>
<evidence type="ECO:0000256" key="4">
    <source>
        <dbReference type="ARBA" id="ARBA00023295"/>
    </source>
</evidence>
<dbReference type="InterPro" id="IPR037018">
    <property type="entry name" value="GH65_N"/>
</dbReference>
<dbReference type="Pfam" id="PF03632">
    <property type="entry name" value="Glyco_hydro_65m"/>
    <property type="match status" value="1"/>
</dbReference>
<dbReference type="InterPro" id="IPR012341">
    <property type="entry name" value="6hp_glycosidase-like_sf"/>
</dbReference>
<keyword evidence="3" id="KW-0808">Transferase</keyword>
<evidence type="ECO:0000259" key="9">
    <source>
        <dbReference type="Pfam" id="PF03633"/>
    </source>
</evidence>
<comment type="similarity">
    <text evidence="1">Belongs to the glycosyl hydrolase 65 family.</text>
</comment>
<evidence type="ECO:0000313" key="12">
    <source>
        <dbReference type="Proteomes" id="UP000674234"/>
    </source>
</evidence>
<proteinExistence type="inferred from homology"/>
<dbReference type="FunFam" id="1.50.10.10:FF:000053">
    <property type="entry name" value="Putative glycosyl hydrolase"/>
    <property type="match status" value="1"/>
</dbReference>
<keyword evidence="2" id="KW-0328">Glycosyltransferase</keyword>
<sequence>MPPVDPWSLVYEGFDPELEGRRESLCTLGNGRFATRGAAPEAGPGGGHYPGTYVAGCYDRLTSTVAGHEITAEDMVNLPNWLPLSFAAGDGEWFSPRTARLLGYRQELDMRHAVLHRAVRFVDAEGRATSVRQRRVVSMADPFLAALETVFLAENWSGPLRVRAGLDGRVTNSGVPRYAELRGDHLVGHETGTASGTDGGTESGTGGGTDGSLTWLRVRTRSSGTEIVLASRLDVAPGGGWPAREIPVTVERHDDHIAQTFTPHLERGRPVIVTKTVALTTSRDLGSCDAFSSAVRRAARAPEFGELLRQHAIVWRGLWERARLEVPDPRIERDIHLSVFHLLQTLSPHTAGLDVGVPARGLHGEAYRGHVFWDELFVLPWLTLRFPEVARAVLRYRVRRLPEARAAARAARLRGAMFPWQSGGDGRDETQRYHLNPRSGRWTADHTRLQRHVGLAVAYNAWHHYAVTGDMDFLAGIGAPLLIEISRFFASLARLNPASGRYEIHGVMGPDEYHDAYPGASSPGLDNNAYTNIMAVWLLLRARQALELLPRRAREELRGRLRLTGEEIRRWDDITRRMRVDFLDAPDGGVIGQFTGYERLAELDWERYRGVRRLDRVLEAEGDTPNRYKASKQADVLMLFYLLTSDELGRILARLGYQPRPGMIRRTVRYYLARTCHGSTLSSVVHAWVLARSDRAGSWRFFTETLTGDLADVQGGTTAEGIHLGAMAGTADLLQRCYLGLDARHDGLHLRPLLPEPLTSLSLSVLFRGAEISIDAEPARVRISRADDGPPTVTVSVHGRRARLRRGESRTFRLPGPDRGPGHGASAPAEPPAVPDRSGHSDYSDYSGYSPG</sequence>
<dbReference type="EMBL" id="JAFCNB010000004">
    <property type="protein sequence ID" value="MBP2703909.1"/>
    <property type="molecule type" value="Genomic_DNA"/>
</dbReference>
<feature type="compositionally biased region" description="Gly residues" evidence="7">
    <location>
        <begin position="197"/>
        <end position="210"/>
    </location>
</feature>
<dbReference type="PIRSF" id="PIRSF036289">
    <property type="entry name" value="Glycosyl_hydrolase_malt_phosph"/>
    <property type="match status" value="1"/>
</dbReference>
<dbReference type="Proteomes" id="UP000674234">
    <property type="component" value="Unassembled WGS sequence"/>
</dbReference>
<dbReference type="SUPFAM" id="SSF48208">
    <property type="entry name" value="Six-hairpin glycosidases"/>
    <property type="match status" value="1"/>
</dbReference>
<dbReference type="GO" id="GO:0005975">
    <property type="term" value="P:carbohydrate metabolic process"/>
    <property type="evidence" value="ECO:0007669"/>
    <property type="project" value="InterPro"/>
</dbReference>
<evidence type="ECO:0000256" key="2">
    <source>
        <dbReference type="ARBA" id="ARBA00022676"/>
    </source>
</evidence>
<dbReference type="GO" id="GO:0004553">
    <property type="term" value="F:hydrolase activity, hydrolyzing O-glycosyl compounds"/>
    <property type="evidence" value="ECO:0007669"/>
    <property type="project" value="TreeGrafter"/>
</dbReference>
<dbReference type="PANTHER" id="PTHR11051">
    <property type="entry name" value="GLYCOSYL HYDROLASE-RELATED"/>
    <property type="match status" value="1"/>
</dbReference>
<dbReference type="Gene3D" id="1.50.10.10">
    <property type="match status" value="1"/>
</dbReference>
<feature type="domain" description="Glycoside hydrolase family 65 central catalytic" evidence="8">
    <location>
        <begin position="337"/>
        <end position="730"/>
    </location>
</feature>
<dbReference type="SUPFAM" id="SSF74650">
    <property type="entry name" value="Galactose mutarotase-like"/>
    <property type="match status" value="1"/>
</dbReference>
<dbReference type="AlphaFoldDB" id="A0A940WE39"/>
<dbReference type="InterPro" id="IPR017045">
    <property type="entry name" value="Malt_Pase/Glycosyl_Hdrlase"/>
</dbReference>
<organism evidence="11 12">
    <name type="scientific">Microbispora oryzae</name>
    <dbReference type="NCBI Taxonomy" id="2806554"/>
    <lineage>
        <taxon>Bacteria</taxon>
        <taxon>Bacillati</taxon>
        <taxon>Actinomycetota</taxon>
        <taxon>Actinomycetes</taxon>
        <taxon>Streptosporangiales</taxon>
        <taxon>Streptosporangiaceae</taxon>
        <taxon>Microbispora</taxon>
    </lineage>
</organism>
<keyword evidence="11" id="KW-0378">Hydrolase</keyword>
<evidence type="ECO:0000256" key="1">
    <source>
        <dbReference type="ARBA" id="ARBA00006768"/>
    </source>
</evidence>
<dbReference type="Pfam" id="PF03636">
    <property type="entry name" value="Glyco_hydro_65N"/>
    <property type="match status" value="1"/>
</dbReference>
<dbReference type="InterPro" id="IPR005195">
    <property type="entry name" value="Glyco_hydro_65_M"/>
</dbReference>
<feature type="domain" description="Glycoside hydrolase family 65 N-terminal" evidence="10">
    <location>
        <begin position="11"/>
        <end position="283"/>
    </location>
</feature>
<feature type="binding site" evidence="6">
    <location>
        <begin position="632"/>
        <end position="633"/>
    </location>
    <ligand>
        <name>substrate</name>
    </ligand>
</feature>
<evidence type="ECO:0000313" key="11">
    <source>
        <dbReference type="EMBL" id="MBP2703909.1"/>
    </source>
</evidence>
<dbReference type="GO" id="GO:0030246">
    <property type="term" value="F:carbohydrate binding"/>
    <property type="evidence" value="ECO:0007669"/>
    <property type="project" value="InterPro"/>
</dbReference>
<keyword evidence="4" id="KW-0326">Glycosidase</keyword>
<feature type="region of interest" description="Disordered" evidence="7">
    <location>
        <begin position="783"/>
        <end position="852"/>
    </location>
</feature>
<protein>
    <submittedName>
        <fullName evidence="11">Glycoside hydrolase family 65 protein</fullName>
    </submittedName>
</protein>
<keyword evidence="12" id="KW-1185">Reference proteome</keyword>
<gene>
    <name evidence="11" type="ORF">JOL79_08825</name>
</gene>
<evidence type="ECO:0000256" key="3">
    <source>
        <dbReference type="ARBA" id="ARBA00022679"/>
    </source>
</evidence>
<dbReference type="InterPro" id="IPR005194">
    <property type="entry name" value="Glyco_hydro_65_C"/>
</dbReference>
<dbReference type="Gene3D" id="2.70.98.40">
    <property type="entry name" value="Glycoside hydrolase, family 65, N-terminal domain"/>
    <property type="match status" value="1"/>
</dbReference>
<feature type="binding site" evidence="6">
    <location>
        <begin position="373"/>
        <end position="374"/>
    </location>
    <ligand>
        <name>substrate</name>
    </ligand>
</feature>
<evidence type="ECO:0000259" key="8">
    <source>
        <dbReference type="Pfam" id="PF03632"/>
    </source>
</evidence>
<dbReference type="InterPro" id="IPR011013">
    <property type="entry name" value="Gal_mutarotase_sf_dom"/>
</dbReference>
<feature type="domain" description="Glycoside hydrolase family 65 C-terminal" evidence="9">
    <location>
        <begin position="742"/>
        <end position="804"/>
    </location>
</feature>
<evidence type="ECO:0000256" key="5">
    <source>
        <dbReference type="PIRSR" id="PIRSR036289-50"/>
    </source>
</evidence>
<reference evidence="11" key="1">
    <citation type="submission" date="2021-02" db="EMBL/GenBank/DDBJ databases">
        <title>Draft genome sequence of Microbispora sp. RL4-1S isolated from rice leaves in Thailand.</title>
        <authorList>
            <person name="Muangham S."/>
            <person name="Duangmal K."/>
        </authorList>
    </citation>
    <scope>NUCLEOTIDE SEQUENCE</scope>
    <source>
        <strain evidence="11">RL4-1S</strain>
    </source>
</reference>
<feature type="active site" description="Proton donor" evidence="5">
    <location>
        <position position="512"/>
    </location>
</feature>
<feature type="region of interest" description="Disordered" evidence="7">
    <location>
        <begin position="188"/>
        <end position="212"/>
    </location>
</feature>
<dbReference type="Gene3D" id="2.60.420.10">
    <property type="entry name" value="Maltose phosphorylase, domain 3"/>
    <property type="match status" value="1"/>
</dbReference>